<feature type="transmembrane region" description="Helical" evidence="2">
    <location>
        <begin position="213"/>
        <end position="234"/>
    </location>
</feature>
<feature type="transmembrane region" description="Helical" evidence="2">
    <location>
        <begin position="91"/>
        <end position="124"/>
    </location>
</feature>
<feature type="transmembrane region" description="Helical" evidence="2">
    <location>
        <begin position="136"/>
        <end position="159"/>
    </location>
</feature>
<evidence type="ECO:0000256" key="2">
    <source>
        <dbReference type="SAM" id="Phobius"/>
    </source>
</evidence>
<feature type="transmembrane region" description="Helical" evidence="2">
    <location>
        <begin position="360"/>
        <end position="381"/>
    </location>
</feature>
<accession>A0A840WM74</accession>
<keyword evidence="4" id="KW-0645">Protease</keyword>
<evidence type="ECO:0000256" key="1">
    <source>
        <dbReference type="SAM" id="MobiDB-lite"/>
    </source>
</evidence>
<name>A0A840WM74_9ACTN</name>
<proteinExistence type="predicted"/>
<dbReference type="GO" id="GO:0080120">
    <property type="term" value="P:CAAX-box protein maturation"/>
    <property type="evidence" value="ECO:0007669"/>
    <property type="project" value="UniProtKB-ARBA"/>
</dbReference>
<dbReference type="InterPro" id="IPR003675">
    <property type="entry name" value="Rce1/LyrA-like_dom"/>
</dbReference>
<feature type="transmembrane region" description="Helical" evidence="2">
    <location>
        <begin position="293"/>
        <end position="311"/>
    </location>
</feature>
<feature type="domain" description="CAAX prenyl protease 2/Lysostaphin resistance protein A-like" evidence="3">
    <location>
        <begin position="224"/>
        <end position="328"/>
    </location>
</feature>
<organism evidence="4 5">
    <name type="scientific">Nocardiopsis metallicus</name>
    <dbReference type="NCBI Taxonomy" id="179819"/>
    <lineage>
        <taxon>Bacteria</taxon>
        <taxon>Bacillati</taxon>
        <taxon>Actinomycetota</taxon>
        <taxon>Actinomycetes</taxon>
        <taxon>Streptosporangiales</taxon>
        <taxon>Nocardiopsidaceae</taxon>
        <taxon>Nocardiopsis</taxon>
    </lineage>
</organism>
<dbReference type="Proteomes" id="UP000579647">
    <property type="component" value="Unassembled WGS sequence"/>
</dbReference>
<keyword evidence="2" id="KW-1133">Transmembrane helix</keyword>
<feature type="transmembrane region" description="Helical" evidence="2">
    <location>
        <begin position="179"/>
        <end position="201"/>
    </location>
</feature>
<dbReference type="Pfam" id="PF02517">
    <property type="entry name" value="Rce1-like"/>
    <property type="match status" value="1"/>
</dbReference>
<keyword evidence="5" id="KW-1185">Reference proteome</keyword>
<keyword evidence="4" id="KW-0378">Hydrolase</keyword>
<evidence type="ECO:0000259" key="3">
    <source>
        <dbReference type="Pfam" id="PF02517"/>
    </source>
</evidence>
<reference evidence="4 5" key="1">
    <citation type="submission" date="2020-08" db="EMBL/GenBank/DDBJ databases">
        <title>Sequencing the genomes of 1000 actinobacteria strains.</title>
        <authorList>
            <person name="Klenk H.-P."/>
        </authorList>
    </citation>
    <scope>NUCLEOTIDE SEQUENCE [LARGE SCALE GENOMIC DNA]</scope>
    <source>
        <strain evidence="4 5">DSM 44598</strain>
    </source>
</reference>
<protein>
    <submittedName>
        <fullName evidence="4">Membrane protease YdiL (CAAX protease family)</fullName>
    </submittedName>
</protein>
<comment type="caution">
    <text evidence="4">The sequence shown here is derived from an EMBL/GenBank/DDBJ whole genome shotgun (WGS) entry which is preliminary data.</text>
</comment>
<keyword evidence="2" id="KW-0472">Membrane</keyword>
<evidence type="ECO:0000313" key="5">
    <source>
        <dbReference type="Proteomes" id="UP000579647"/>
    </source>
</evidence>
<keyword evidence="2" id="KW-0812">Transmembrane</keyword>
<dbReference type="GO" id="GO:0006508">
    <property type="term" value="P:proteolysis"/>
    <property type="evidence" value="ECO:0007669"/>
    <property type="project" value="UniProtKB-KW"/>
</dbReference>
<dbReference type="AlphaFoldDB" id="A0A840WM74"/>
<gene>
    <name evidence="4" type="ORF">HNR07_003963</name>
</gene>
<dbReference type="GO" id="GO:0004175">
    <property type="term" value="F:endopeptidase activity"/>
    <property type="evidence" value="ECO:0007669"/>
    <property type="project" value="UniProtKB-ARBA"/>
</dbReference>
<dbReference type="EMBL" id="JACHDO010000001">
    <property type="protein sequence ID" value="MBB5492826.1"/>
    <property type="molecule type" value="Genomic_DNA"/>
</dbReference>
<evidence type="ECO:0000313" key="4">
    <source>
        <dbReference type="EMBL" id="MBB5492826.1"/>
    </source>
</evidence>
<feature type="region of interest" description="Disordered" evidence="1">
    <location>
        <begin position="1"/>
        <end position="22"/>
    </location>
</feature>
<sequence>MPPPPGSSWPAAPEGPEGQACGGYAQEQTWAWPLGGARQTPPGGHPALTPDPSVWAWPPPRPVRSKQFACAELPGGESYHRLARTPLFRWWVPPLAVLVFAVLLFFLWVGVMLVMTIVAILGGSGLAPDSVRVGEIAGLAFGLAAIALLIPVTLFVVRVVQWRRAGSLISVEGRVRWRWLARCVFTAAVPVTAGTGLLLLVSGRPPADGPGAVNYGSVEVLAAALLVIALLVPLQSAAEEMTVRGLTMQLVGSLGSPSGDSAFSRVLRSPWPAVLAGGTLFAALYASTHPGNLWTTVSLAVFGLAMAWLTWRTGGLEAAIGLHVVNSLVQFTLCAVQGRLSEVGTGVVIGGGLPLGTNTPMTLALTTAQVGLYLLLVTGLARRGGVSRRSPLTRH</sequence>